<dbReference type="InterPro" id="IPR001173">
    <property type="entry name" value="Glyco_trans_2-like"/>
</dbReference>
<dbReference type="AlphaFoldDB" id="A0A1V4ARE9"/>
<keyword evidence="1" id="KW-1133">Transmembrane helix</keyword>
<evidence type="ECO:0000256" key="1">
    <source>
        <dbReference type="SAM" id="Phobius"/>
    </source>
</evidence>
<name>A0A1V4ARE9_9BACT</name>
<dbReference type="PANTHER" id="PTHR43646:SF3">
    <property type="entry name" value="SLR1566 PROTEIN"/>
    <property type="match status" value="1"/>
</dbReference>
<dbReference type="SUPFAM" id="SSF53448">
    <property type="entry name" value="Nucleotide-diphospho-sugar transferases"/>
    <property type="match status" value="1"/>
</dbReference>
<accession>A0A1V4ARE9</accession>
<feature type="domain" description="Glycosyltransferase 2-like" evidence="2">
    <location>
        <begin position="50"/>
        <end position="223"/>
    </location>
</feature>
<dbReference type="EMBL" id="AYTS01000126">
    <property type="protein sequence ID" value="OOP55679.1"/>
    <property type="molecule type" value="Genomic_DNA"/>
</dbReference>
<dbReference type="PANTHER" id="PTHR43646">
    <property type="entry name" value="GLYCOSYLTRANSFERASE"/>
    <property type="match status" value="1"/>
</dbReference>
<gene>
    <name evidence="3" type="ORF">AYP45_13620</name>
</gene>
<feature type="transmembrane region" description="Helical" evidence="1">
    <location>
        <begin position="286"/>
        <end position="308"/>
    </location>
</feature>
<evidence type="ECO:0000313" key="4">
    <source>
        <dbReference type="Proteomes" id="UP000189681"/>
    </source>
</evidence>
<feature type="transmembrane region" description="Helical" evidence="1">
    <location>
        <begin position="315"/>
        <end position="335"/>
    </location>
</feature>
<proteinExistence type="predicted"/>
<sequence length="391" mass="43240">MGEFIFLCVIATSAIVWFALLCMPTRWRISERWDISSNLPAIIPPWPTLSVIIPARNESASLPTTLPSWLQQDYPVSEVILVDDKSSDGTAECARRISSQANRMVQILDGTSPPPGWSGKLWALEQGVRASSGEWLLFTDADIFHLPHLWRGLVAKALAEQREMVSLMVLLDIHGFWARLLIPAFVYFFHVLYPFAKVNDGRSGTSAAAGGCILVSRKALAEIGGIASYCDAWIDDVALATRIKRRGMSISLSLTKSAISIRPYHRLREIWNMVARNAFAQLNYSWFALAGTVLGLILLFVSPVAGICASLAGKAVMMVPAGISLLSMAITYRPIIRFFNLNTGRVFSLPVAGIFYLAMTLSSARNYLLGRREWRGTRTEIIDENDSKGNV</sequence>
<comment type="caution">
    <text evidence="3">The sequence shown here is derived from an EMBL/GenBank/DDBJ whole genome shotgun (WGS) entry which is preliminary data.</text>
</comment>
<feature type="transmembrane region" description="Helical" evidence="1">
    <location>
        <begin position="347"/>
        <end position="368"/>
    </location>
</feature>
<dbReference type="STRING" id="1004156.AYP45_13620"/>
<dbReference type="Pfam" id="PF00535">
    <property type="entry name" value="Glycos_transf_2"/>
    <property type="match status" value="1"/>
</dbReference>
<evidence type="ECO:0000259" key="2">
    <source>
        <dbReference type="Pfam" id="PF00535"/>
    </source>
</evidence>
<evidence type="ECO:0000313" key="3">
    <source>
        <dbReference type="EMBL" id="OOP55679.1"/>
    </source>
</evidence>
<dbReference type="NCBIfam" id="TIGR03469">
    <property type="entry name" value="HpnB"/>
    <property type="match status" value="1"/>
</dbReference>
<protein>
    <recommendedName>
        <fullName evidence="2">Glycosyltransferase 2-like domain-containing protein</fullName>
    </recommendedName>
</protein>
<dbReference type="Proteomes" id="UP000189681">
    <property type="component" value="Unassembled WGS sequence"/>
</dbReference>
<keyword evidence="1" id="KW-0472">Membrane</keyword>
<dbReference type="Gene3D" id="3.90.550.10">
    <property type="entry name" value="Spore Coat Polysaccharide Biosynthesis Protein SpsA, Chain A"/>
    <property type="match status" value="1"/>
</dbReference>
<dbReference type="InterPro" id="IPR017832">
    <property type="entry name" value="Glyco_trans_2_hopen-assoc_HpnB"/>
</dbReference>
<feature type="transmembrane region" description="Helical" evidence="1">
    <location>
        <begin position="176"/>
        <end position="196"/>
    </location>
</feature>
<keyword evidence="1" id="KW-0812">Transmembrane</keyword>
<dbReference type="InterPro" id="IPR029044">
    <property type="entry name" value="Nucleotide-diphossugar_trans"/>
</dbReference>
<organism evidence="3 4">
    <name type="scientific">Candidatus Brocadia carolinensis</name>
    <dbReference type="NCBI Taxonomy" id="1004156"/>
    <lineage>
        <taxon>Bacteria</taxon>
        <taxon>Pseudomonadati</taxon>
        <taxon>Planctomycetota</taxon>
        <taxon>Candidatus Brocadiia</taxon>
        <taxon>Candidatus Brocadiales</taxon>
        <taxon>Candidatus Brocadiaceae</taxon>
        <taxon>Candidatus Brocadia</taxon>
    </lineage>
</organism>
<reference evidence="3 4" key="1">
    <citation type="journal article" date="2017" name="Water Res.">
        <title>Discovery and metagenomic analysis of an anammox bacterial enrichment related to Candidatus "Brocadia caroliniensis" in a full-scale glycerol-fed nitritation-denitritation separate centrate treatment process.</title>
        <authorList>
            <person name="Park H."/>
            <person name="Brotto A.C."/>
            <person name="van Loosdrecht M.C."/>
            <person name="Chandran K."/>
        </authorList>
    </citation>
    <scope>NUCLEOTIDE SEQUENCE [LARGE SCALE GENOMIC DNA]</scope>
    <source>
        <strain evidence="3">26THWARD</strain>
    </source>
</reference>
<feature type="transmembrane region" description="Helical" evidence="1">
    <location>
        <begin position="6"/>
        <end position="23"/>
    </location>
</feature>